<keyword evidence="3" id="KW-0804">Transcription</keyword>
<dbReference type="Gene3D" id="3.30.450.80">
    <property type="entry name" value="Transcription factor LuxR-like, autoinducer-binding domain"/>
    <property type="match status" value="1"/>
</dbReference>
<keyword evidence="6" id="KW-1185">Reference proteome</keyword>
<sequence length="250" mass="28006">MQIDIENPGAANATRLTDAFAGLFLQTQALGFDAVIYDYTPVPRSLEGTLITPSVLEMRNVPEDMQRLWCERGYYQVDPVQHFALESCAPFVWSYQRPDSSALQGRLDDNAQQVTHYMRDHNMPCGATVPLHLPHGGFVTLTGIVESQQRARDISDALAQLTFIAHRFQESAFPLFDPAMSICRHVKLSNRERECLAWSAEGLTAKEIARKLHRSVATVTLHLNTAAKKLGASNRVQAVVRAMHYRLLDS</sequence>
<accession>A0ABZ3B1I8</accession>
<dbReference type="PRINTS" id="PR00038">
    <property type="entry name" value="HTHLUXR"/>
</dbReference>
<evidence type="ECO:0000313" key="6">
    <source>
        <dbReference type="Proteomes" id="UP001466893"/>
    </source>
</evidence>
<evidence type="ECO:0000256" key="3">
    <source>
        <dbReference type="ARBA" id="ARBA00023163"/>
    </source>
</evidence>
<dbReference type="RefSeq" id="WP_342321736.1">
    <property type="nucleotide sequence ID" value="NZ_CP151800.1"/>
</dbReference>
<dbReference type="CDD" id="cd06170">
    <property type="entry name" value="LuxR_C_like"/>
    <property type="match status" value="1"/>
</dbReference>
<gene>
    <name evidence="5" type="ORF">AAEY27_16100</name>
</gene>
<protein>
    <submittedName>
        <fullName evidence="5">LuxR family transcriptional regulator</fullName>
    </submittedName>
</protein>
<reference evidence="5 6" key="1">
    <citation type="submission" date="2024-04" db="EMBL/GenBank/DDBJ databases">
        <title>Kosakonia calanthae sp. nov., a halophilic bacterium isolated from leaves of Calanthe tiplacata.</title>
        <authorList>
            <person name="Wu P."/>
        </authorList>
    </citation>
    <scope>NUCLEOTIDE SEQUENCE [LARGE SCALE GENOMIC DNA]</scope>
    <source>
        <strain evidence="5 6">BYX6</strain>
    </source>
</reference>
<evidence type="ECO:0000256" key="1">
    <source>
        <dbReference type="ARBA" id="ARBA00023015"/>
    </source>
</evidence>
<name>A0ABZ3B1I8_9ENTR</name>
<dbReference type="Proteomes" id="UP001466893">
    <property type="component" value="Chromosome"/>
</dbReference>
<dbReference type="PANTHER" id="PTHR44688:SF16">
    <property type="entry name" value="DNA-BINDING TRANSCRIPTIONAL ACTIVATOR DEVR_DOSR"/>
    <property type="match status" value="1"/>
</dbReference>
<keyword evidence="2" id="KW-0238">DNA-binding</keyword>
<evidence type="ECO:0000256" key="2">
    <source>
        <dbReference type="ARBA" id="ARBA00023125"/>
    </source>
</evidence>
<dbReference type="Pfam" id="PF00196">
    <property type="entry name" value="GerE"/>
    <property type="match status" value="1"/>
</dbReference>
<proteinExistence type="predicted"/>
<dbReference type="SUPFAM" id="SSF75516">
    <property type="entry name" value="Pheromone-binding domain of LuxR-like quorum-sensing transcription factors"/>
    <property type="match status" value="1"/>
</dbReference>
<dbReference type="SMART" id="SM00421">
    <property type="entry name" value="HTH_LUXR"/>
    <property type="match status" value="1"/>
</dbReference>
<dbReference type="PROSITE" id="PS50043">
    <property type="entry name" value="HTH_LUXR_2"/>
    <property type="match status" value="1"/>
</dbReference>
<dbReference type="InterPro" id="IPR005143">
    <property type="entry name" value="TF_LuxR_autoind-bd_dom"/>
</dbReference>
<organism evidence="5 6">
    <name type="scientific">Kosakonia calanthes</name>
    <dbReference type="NCBI Taxonomy" id="3139408"/>
    <lineage>
        <taxon>Bacteria</taxon>
        <taxon>Pseudomonadati</taxon>
        <taxon>Pseudomonadota</taxon>
        <taxon>Gammaproteobacteria</taxon>
        <taxon>Enterobacterales</taxon>
        <taxon>Enterobacteriaceae</taxon>
        <taxon>Kosakonia</taxon>
    </lineage>
</organism>
<evidence type="ECO:0000313" key="5">
    <source>
        <dbReference type="EMBL" id="WZV97180.1"/>
    </source>
</evidence>
<dbReference type="InterPro" id="IPR036388">
    <property type="entry name" value="WH-like_DNA-bd_sf"/>
</dbReference>
<dbReference type="SUPFAM" id="SSF46894">
    <property type="entry name" value="C-terminal effector domain of the bipartite response regulators"/>
    <property type="match status" value="1"/>
</dbReference>
<dbReference type="EMBL" id="CP151800">
    <property type="protein sequence ID" value="WZV97180.1"/>
    <property type="molecule type" value="Genomic_DNA"/>
</dbReference>
<dbReference type="InterPro" id="IPR036693">
    <property type="entry name" value="TF_LuxR_autoind-bd_dom_sf"/>
</dbReference>
<dbReference type="Pfam" id="PF03472">
    <property type="entry name" value="Autoind_bind"/>
    <property type="match status" value="1"/>
</dbReference>
<keyword evidence="1" id="KW-0805">Transcription regulation</keyword>
<evidence type="ECO:0000259" key="4">
    <source>
        <dbReference type="PROSITE" id="PS50043"/>
    </source>
</evidence>
<feature type="domain" description="HTH luxR-type" evidence="4">
    <location>
        <begin position="181"/>
        <end position="246"/>
    </location>
</feature>
<dbReference type="PANTHER" id="PTHR44688">
    <property type="entry name" value="DNA-BINDING TRANSCRIPTIONAL ACTIVATOR DEVR_DOSR"/>
    <property type="match status" value="1"/>
</dbReference>
<dbReference type="InterPro" id="IPR000792">
    <property type="entry name" value="Tscrpt_reg_LuxR_C"/>
</dbReference>
<dbReference type="Gene3D" id="1.10.10.10">
    <property type="entry name" value="Winged helix-like DNA-binding domain superfamily/Winged helix DNA-binding domain"/>
    <property type="match status" value="1"/>
</dbReference>
<dbReference type="InterPro" id="IPR016032">
    <property type="entry name" value="Sig_transdc_resp-reg_C-effctor"/>
</dbReference>